<feature type="binding site" evidence="10">
    <location>
        <position position="46"/>
    </location>
    <ligand>
        <name>ATP</name>
        <dbReference type="ChEBI" id="CHEBI:30616"/>
    </ligand>
</feature>
<keyword evidence="11" id="KW-0472">Membrane</keyword>
<dbReference type="EC" id="2.7.4.3" evidence="10"/>
<comment type="similarity">
    <text evidence="10">Belongs to the adenylate kinase family. AK6 subfamily.</text>
</comment>
<keyword evidence="6 10" id="KW-0547">Nucleotide-binding</keyword>
<evidence type="ECO:0000256" key="1">
    <source>
        <dbReference type="ARBA" id="ARBA00000582"/>
    </source>
</evidence>
<feature type="binding site" evidence="10">
    <location>
        <position position="47"/>
    </location>
    <ligand>
        <name>ATP</name>
        <dbReference type="ChEBI" id="CHEBI:30616"/>
    </ligand>
</feature>
<evidence type="ECO:0000256" key="4">
    <source>
        <dbReference type="ARBA" id="ARBA00022552"/>
    </source>
</evidence>
<keyword evidence="11" id="KW-0812">Transmembrane</keyword>
<evidence type="ECO:0000256" key="10">
    <source>
        <dbReference type="HAMAP-Rule" id="MF_03173"/>
    </source>
</evidence>
<comment type="subunit">
    <text evidence="10">Interacts with small ribosomal subunit protein uS11. Not a structural component of 43S pre-ribosomes, but transiently interacts with them by binding to uS11.</text>
</comment>
<keyword evidence="9 10" id="KW-0539">Nucleus</keyword>
<evidence type="ECO:0000256" key="9">
    <source>
        <dbReference type="ARBA" id="ARBA00023242"/>
    </source>
</evidence>
<evidence type="ECO:0000256" key="5">
    <source>
        <dbReference type="ARBA" id="ARBA00022679"/>
    </source>
</evidence>
<protein>
    <recommendedName>
        <fullName evidence="10">Adenylate kinase isoenzyme 6 homolog</fullName>
        <shortName evidence="10">AK6</shortName>
        <ecNumber evidence="10">2.7.4.3</ecNumber>
    </recommendedName>
    <alternativeName>
        <fullName evidence="10">Dual activity adenylate kinase/ATPase</fullName>
        <shortName evidence="10">AK/ATPase</shortName>
    </alternativeName>
</protein>
<dbReference type="InterPro" id="IPR027417">
    <property type="entry name" value="P-loop_NTPase"/>
</dbReference>
<keyword evidence="5 10" id="KW-0808">Transferase</keyword>
<dbReference type="GO" id="GO:0005524">
    <property type="term" value="F:ATP binding"/>
    <property type="evidence" value="ECO:0007669"/>
    <property type="project" value="UniProtKB-KW"/>
</dbReference>
<dbReference type="PANTHER" id="PTHR12595:SF0">
    <property type="entry name" value="ADENYLATE KINASE ISOENZYME 6"/>
    <property type="match status" value="1"/>
</dbReference>
<dbReference type="GO" id="GO:0042274">
    <property type="term" value="P:ribosomal small subunit biogenesis"/>
    <property type="evidence" value="ECO:0007669"/>
    <property type="project" value="UniProtKB-UniRule"/>
</dbReference>
<accession>A0AA36I8F7</accession>
<keyword evidence="13" id="KW-1185">Reference proteome</keyword>
<dbReference type="AlphaFoldDB" id="A0AA36I8F7"/>
<comment type="function">
    <text evidence="10">Broad-specificity nucleoside monophosphate (NMP) kinase that catalyzes the reversible transfer of the terminal phosphate group between nucleoside triphosphates and monophosphates. Has also ATPase activity. Involved in the late cytoplasmic maturation steps of the 40S ribosomal particles, specifically 18S rRNA maturation. While NMP activity is not required for ribosome maturation, ATPase activity is. Associates transiently with small ribosomal subunit protein uS11. ATP hydrolysis breaks the interaction with uS11. May temporarily remove uS11 from the ribosome to enable a conformational change of the ribosomal RNA that is needed for the final maturation step of the small ribosomal subunit. Its NMP activity may have a role in nuclear energy homeostasis.</text>
</comment>
<feature type="binding site" evidence="10">
    <location>
        <position position="138"/>
    </location>
    <ligand>
        <name>ATP</name>
        <dbReference type="ChEBI" id="CHEBI:30616"/>
    </ligand>
</feature>
<feature type="region of interest" description="NMPbind" evidence="10">
    <location>
        <begin position="62"/>
        <end position="85"/>
    </location>
</feature>
<feature type="binding site" evidence="10">
    <location>
        <position position="42"/>
    </location>
    <ligand>
        <name>ATP</name>
        <dbReference type="ChEBI" id="CHEBI:30616"/>
    </ligand>
</feature>
<reference evidence="12" key="1">
    <citation type="submission" date="2023-08" db="EMBL/GenBank/DDBJ databases">
        <authorList>
            <person name="Chen Y."/>
            <person name="Shah S."/>
            <person name="Dougan E. K."/>
            <person name="Thang M."/>
            <person name="Chan C."/>
        </authorList>
    </citation>
    <scope>NUCLEOTIDE SEQUENCE</scope>
</reference>
<dbReference type="GO" id="GO:0005737">
    <property type="term" value="C:cytoplasm"/>
    <property type="evidence" value="ECO:0007669"/>
    <property type="project" value="UniProtKB-SubCell"/>
</dbReference>
<dbReference type="Proteomes" id="UP001178507">
    <property type="component" value="Unassembled WGS sequence"/>
</dbReference>
<feature type="binding site" evidence="10">
    <location>
        <position position="45"/>
    </location>
    <ligand>
        <name>ATP</name>
        <dbReference type="ChEBI" id="CHEBI:30616"/>
    </ligand>
</feature>
<dbReference type="GO" id="GO:0005634">
    <property type="term" value="C:nucleus"/>
    <property type="evidence" value="ECO:0007669"/>
    <property type="project" value="UniProtKB-SubCell"/>
</dbReference>
<feature type="region of interest" description="LID" evidence="10">
    <location>
        <begin position="137"/>
        <end position="147"/>
    </location>
</feature>
<keyword evidence="7 10" id="KW-0418">Kinase</keyword>
<dbReference type="Pfam" id="PF13238">
    <property type="entry name" value="AAA_18"/>
    <property type="match status" value="1"/>
</dbReference>
<keyword evidence="3 10" id="KW-0690">Ribosome biogenesis</keyword>
<dbReference type="Gene3D" id="3.40.50.300">
    <property type="entry name" value="P-loop containing nucleotide triphosphate hydrolases"/>
    <property type="match status" value="1"/>
</dbReference>
<gene>
    <name evidence="12" type="ORF">EVOR1521_LOCUS10169</name>
</gene>
<evidence type="ECO:0000313" key="12">
    <source>
        <dbReference type="EMBL" id="CAJ1382910.1"/>
    </source>
</evidence>
<dbReference type="FunFam" id="3.40.50.300:FF:000372">
    <property type="entry name" value="Adenylate kinase isoenzyme 6 homolog"/>
    <property type="match status" value="1"/>
</dbReference>
<evidence type="ECO:0000313" key="13">
    <source>
        <dbReference type="Proteomes" id="UP001178507"/>
    </source>
</evidence>
<dbReference type="GO" id="GO:0004017">
    <property type="term" value="F:AMP kinase activity"/>
    <property type="evidence" value="ECO:0007669"/>
    <property type="project" value="UniProtKB-UniRule"/>
</dbReference>
<keyword evidence="11" id="KW-1133">Transmembrane helix</keyword>
<dbReference type="PANTHER" id="PTHR12595">
    <property type="entry name" value="POS9-ACTIVATING FACTOR FAP7-RELATED"/>
    <property type="match status" value="1"/>
</dbReference>
<evidence type="ECO:0000256" key="8">
    <source>
        <dbReference type="ARBA" id="ARBA00022840"/>
    </source>
</evidence>
<dbReference type="SUPFAM" id="SSF52540">
    <property type="entry name" value="P-loop containing nucleoside triphosphate hydrolases"/>
    <property type="match status" value="1"/>
</dbReference>
<dbReference type="EMBL" id="CAUJNA010000957">
    <property type="protein sequence ID" value="CAJ1382910.1"/>
    <property type="molecule type" value="Genomic_DNA"/>
</dbReference>
<evidence type="ECO:0000256" key="2">
    <source>
        <dbReference type="ARBA" id="ARBA00022490"/>
    </source>
</evidence>
<evidence type="ECO:0000256" key="3">
    <source>
        <dbReference type="ARBA" id="ARBA00022517"/>
    </source>
</evidence>
<evidence type="ECO:0000256" key="6">
    <source>
        <dbReference type="ARBA" id="ARBA00022741"/>
    </source>
</evidence>
<evidence type="ECO:0000256" key="11">
    <source>
        <dbReference type="SAM" id="Phobius"/>
    </source>
</evidence>
<proteinExistence type="inferred from homology"/>
<dbReference type="HAMAP" id="MF_00039">
    <property type="entry name" value="Adenylate_kinase_AK6"/>
    <property type="match status" value="1"/>
</dbReference>
<comment type="catalytic activity">
    <reaction evidence="1 10">
        <text>AMP + ATP = 2 ADP</text>
        <dbReference type="Rhea" id="RHEA:12973"/>
        <dbReference type="ChEBI" id="CHEBI:30616"/>
        <dbReference type="ChEBI" id="CHEBI:456215"/>
        <dbReference type="ChEBI" id="CHEBI:456216"/>
        <dbReference type="EC" id="2.7.4.3"/>
    </reaction>
</comment>
<comment type="caution">
    <text evidence="10">Lacks conserved residue(s) required for the propagation of feature annotation.</text>
</comment>
<name>A0AA36I8F7_9DINO</name>
<feature type="transmembrane region" description="Helical" evidence="11">
    <location>
        <begin position="254"/>
        <end position="280"/>
    </location>
</feature>
<dbReference type="InterPro" id="IPR020618">
    <property type="entry name" value="Adenyl_kinase_AK6"/>
</dbReference>
<dbReference type="GO" id="GO:0016887">
    <property type="term" value="F:ATP hydrolysis activity"/>
    <property type="evidence" value="ECO:0007669"/>
    <property type="project" value="UniProtKB-UniRule"/>
</dbReference>
<comment type="caution">
    <text evidence="12">The sequence shown here is derived from an EMBL/GenBank/DDBJ whole genome shotgun (WGS) entry which is preliminary data.</text>
</comment>
<feature type="binding site" evidence="10">
    <location>
        <position position="44"/>
    </location>
    <ligand>
        <name>ATP</name>
        <dbReference type="ChEBI" id="CHEBI:30616"/>
    </ligand>
</feature>
<organism evidence="12 13">
    <name type="scientific">Effrenium voratum</name>
    <dbReference type="NCBI Taxonomy" id="2562239"/>
    <lineage>
        <taxon>Eukaryota</taxon>
        <taxon>Sar</taxon>
        <taxon>Alveolata</taxon>
        <taxon>Dinophyceae</taxon>
        <taxon>Suessiales</taxon>
        <taxon>Symbiodiniaceae</taxon>
        <taxon>Effrenium</taxon>
    </lineage>
</organism>
<dbReference type="GO" id="GO:0006364">
    <property type="term" value="P:rRNA processing"/>
    <property type="evidence" value="ECO:0007669"/>
    <property type="project" value="UniProtKB-KW"/>
</dbReference>
<sequence length="321" mass="36193">MPSFLDFVLVTDPIASIASSLAIEQMCAKRQRPNLLITGTPGVGKTTFCEALASRSGLQHVEVSKLVREKRLYREWDDELDCSIFDEEMVQDALEPLLERGGCLLDFHSSSFLDENDFDLVIVLRADTSVLYDRLEKRHYPESKIKQNVEAEIFQSCLDEAQEAFEETTVSIWELQHDTEEHMEDALERAQPSPQHANCLHCSAIPDTLDTPTVSTEGVCVKVHLVIASRQEGCTSCQKSKWQKHRALQEKLSLILFCLLSCVCVSVFFSFLFCFSLLFLGKLTRSINECVLLSSCRCPCQAGRHCRPLAACLNRTNHIKG</sequence>
<comment type="catalytic activity">
    <reaction evidence="10">
        <text>ATP + H2O = ADP + phosphate + H(+)</text>
        <dbReference type="Rhea" id="RHEA:13065"/>
        <dbReference type="ChEBI" id="CHEBI:15377"/>
        <dbReference type="ChEBI" id="CHEBI:15378"/>
        <dbReference type="ChEBI" id="CHEBI:30616"/>
        <dbReference type="ChEBI" id="CHEBI:43474"/>
        <dbReference type="ChEBI" id="CHEBI:456216"/>
    </reaction>
</comment>
<keyword evidence="8 10" id="KW-0067">ATP-binding</keyword>
<comment type="subcellular location">
    <subcellularLocation>
        <location evidence="10">Cytoplasm</location>
    </subcellularLocation>
    <subcellularLocation>
        <location evidence="10">Nucleus</location>
    </subcellularLocation>
</comment>
<keyword evidence="2 10" id="KW-0963">Cytoplasm</keyword>
<evidence type="ECO:0000256" key="7">
    <source>
        <dbReference type="ARBA" id="ARBA00022777"/>
    </source>
</evidence>
<keyword evidence="4 10" id="KW-0698">rRNA processing</keyword>